<proteinExistence type="inferred from homology"/>
<keyword evidence="9" id="KW-0548">Nucleotidyltransferase</keyword>
<reference evidence="19" key="1">
    <citation type="submission" date="2020-03" db="EMBL/GenBank/DDBJ databases">
        <authorList>
            <person name="Chebbi M.A."/>
            <person name="Drezen J.M."/>
        </authorList>
    </citation>
    <scope>NUCLEOTIDE SEQUENCE</scope>
    <source>
        <tissue evidence="19">Whole body</tissue>
    </source>
</reference>
<evidence type="ECO:0000256" key="12">
    <source>
        <dbReference type="ARBA" id="ARBA00022840"/>
    </source>
</evidence>
<keyword evidence="12" id="KW-0067">ATP-binding</keyword>
<reference evidence="19" key="2">
    <citation type="submission" date="2021-04" db="EMBL/GenBank/DDBJ databases">
        <title>Genome-wide patterns of bracovirus chromosomal integration into multiple host tissues during parasitism.</title>
        <authorList>
            <person name="Chebbi M.A.C."/>
        </authorList>
    </citation>
    <scope>NUCLEOTIDE SEQUENCE</scope>
    <source>
        <tissue evidence="19">Whole body</tissue>
    </source>
</reference>
<dbReference type="FunFam" id="3.40.50.620:FF:000006">
    <property type="entry name" value="bifunctional 3'-phosphoadenosine 5'-phosphosulfate synthase 1"/>
    <property type="match status" value="1"/>
</dbReference>
<evidence type="ECO:0000256" key="13">
    <source>
        <dbReference type="ARBA" id="ARBA00022946"/>
    </source>
</evidence>
<organism evidence="19 20">
    <name type="scientific">Cotesia typhae</name>
    <dbReference type="NCBI Taxonomy" id="2053667"/>
    <lineage>
        <taxon>Eukaryota</taxon>
        <taxon>Metazoa</taxon>
        <taxon>Ecdysozoa</taxon>
        <taxon>Arthropoda</taxon>
        <taxon>Hexapoda</taxon>
        <taxon>Insecta</taxon>
        <taxon>Pterygota</taxon>
        <taxon>Neoptera</taxon>
        <taxon>Endopterygota</taxon>
        <taxon>Hymenoptera</taxon>
        <taxon>Apocrita</taxon>
        <taxon>Ichneumonoidea</taxon>
        <taxon>Braconidae</taxon>
        <taxon>Microgastrinae</taxon>
        <taxon>Cotesia</taxon>
    </lineage>
</organism>
<dbReference type="InterPro" id="IPR002650">
    <property type="entry name" value="Sulphate_adenylyltransferase"/>
</dbReference>
<dbReference type="CDD" id="cd00517">
    <property type="entry name" value="ATPS"/>
    <property type="match status" value="1"/>
</dbReference>
<keyword evidence="8" id="KW-0808">Transferase</keyword>
<evidence type="ECO:0000256" key="3">
    <source>
        <dbReference type="ARBA" id="ARBA00005050"/>
    </source>
</evidence>
<name>A0A8J5R842_9HYME</name>
<dbReference type="InterPro" id="IPR002891">
    <property type="entry name" value="APS"/>
</dbReference>
<comment type="pathway">
    <text evidence="3">Sulfur metabolism; sulfate assimilation.</text>
</comment>
<gene>
    <name evidence="19" type="ORF">G9C98_008300</name>
</gene>
<keyword evidence="20" id="KW-1185">Reference proteome</keyword>
<dbReference type="InterPro" id="IPR025980">
    <property type="entry name" value="ATP-Sase_PUA-like_dom"/>
</dbReference>
<dbReference type="OrthoDB" id="506431at2759"/>
<evidence type="ECO:0000256" key="2">
    <source>
        <dbReference type="ARBA" id="ARBA00005048"/>
    </source>
</evidence>
<keyword evidence="11" id="KW-0418">Kinase</keyword>
<comment type="similarity">
    <text evidence="5">In the C-terminal section; belongs to the sulfate adenylyltransferase family.</text>
</comment>
<dbReference type="Pfam" id="PF01583">
    <property type="entry name" value="APS_kinase"/>
    <property type="match status" value="1"/>
</dbReference>
<evidence type="ECO:0000256" key="11">
    <source>
        <dbReference type="ARBA" id="ARBA00022777"/>
    </source>
</evidence>
<dbReference type="Pfam" id="PF01747">
    <property type="entry name" value="ATP-sulfurylase"/>
    <property type="match status" value="1"/>
</dbReference>
<dbReference type="InterPro" id="IPR059117">
    <property type="entry name" value="APS_kinase_dom"/>
</dbReference>
<dbReference type="NCBIfam" id="TIGR00339">
    <property type="entry name" value="sopT"/>
    <property type="match status" value="1"/>
</dbReference>
<evidence type="ECO:0000256" key="4">
    <source>
        <dbReference type="ARBA" id="ARBA00007268"/>
    </source>
</evidence>
<comment type="similarity">
    <text evidence="14">Belongs to the sulfate adenylyltransferase family.</text>
</comment>
<dbReference type="FunFam" id="3.10.400.10:FF:000002">
    <property type="entry name" value="ATP sulfurylase 2"/>
    <property type="match status" value="1"/>
</dbReference>
<dbReference type="NCBIfam" id="NF003013">
    <property type="entry name" value="PRK03846.1"/>
    <property type="match status" value="1"/>
</dbReference>
<keyword evidence="13" id="KW-0809">Transit peptide</keyword>
<dbReference type="InterPro" id="IPR024951">
    <property type="entry name" value="Sulfurylase_cat_dom"/>
</dbReference>
<evidence type="ECO:0000259" key="17">
    <source>
        <dbReference type="Pfam" id="PF01747"/>
    </source>
</evidence>
<comment type="pathway">
    <text evidence="2">Sulfur metabolism; hydrogen sulfide biosynthesis; sulfite from sulfate: step 1/3.</text>
</comment>
<dbReference type="GO" id="GO:0000103">
    <property type="term" value="P:sulfate assimilation"/>
    <property type="evidence" value="ECO:0007669"/>
    <property type="project" value="InterPro"/>
</dbReference>
<comment type="similarity">
    <text evidence="4">In the N-terminal section; belongs to the APS kinase family.</text>
</comment>
<feature type="domain" description="APS kinase" evidence="16">
    <location>
        <begin position="41"/>
        <end position="192"/>
    </location>
</feature>
<protein>
    <submittedName>
        <fullName evidence="19">Uncharacterized protein</fullName>
    </submittedName>
</protein>
<dbReference type="PANTHER" id="PTHR11055">
    <property type="entry name" value="BIFUNCTIONAL 3'-PHOSPHOADENOSINE 5'-PHOSPHOSULFATE SYNTHASE"/>
    <property type="match status" value="1"/>
</dbReference>
<dbReference type="PANTHER" id="PTHR11055:SF1">
    <property type="entry name" value="PAPS SYNTHETASE, ISOFORM D"/>
    <property type="match status" value="1"/>
</dbReference>
<evidence type="ECO:0000256" key="8">
    <source>
        <dbReference type="ARBA" id="ARBA00022679"/>
    </source>
</evidence>
<sequence>MTTDPGPSKRMMTTCTNVSAQAHHVSRAKRGQKLGTVLGFRGCTVWLTGLSGAGKTSIAFQVEAILVERGLAAYGLDGDNVRTGLNCNLGFSPEDRKENIRRVAEVSKLFADSGQICLCSFVSPFEADRQMARRIHKDFDIPFFEVFVDTPLNICEARDTKGLYKKARLGTIKGFTGIDQEYERPSKPELVVTTVGCSVEESAAKIIDLLEREFIIPRHKEQVVQELFIPLERVHKAKHEAQSLVDVEIGQVDLQWLQVLAEGWASPLKGFMRENQYLQTQHFRFLVDPNLDQEVNQSIPIVLAITDQDKLKIEGHSAVALKFQGQVVAILRKPEVWPHRKEERCARQFGTTDPRHPYVKLILEGGNWLLGGNIEVLERIRWNDGLDEYRLTPNEIRARLREMNADAVFAFQLRNPIHNGHAMLMQDTRKKLLDRGFKNPILLLHPLGGWTKDDDVPLATRILQHKAVLEDKILDSDSTLLAIFPSPMTYAGPVEVQWHAKARMNAGANFYIVGRDPAGIPHPDKNATPDGNLYDPTHGARVLTMARGLGNLEIIPFKVAAYDVKNKKMAFFEPQRKEDFDFISGTRMRGLARTGQNPPDGFMAPKAWQVLVNYYRNGERNS</sequence>
<dbReference type="GO" id="GO:0050428">
    <property type="term" value="P:3'-phosphoadenosine 5'-phosphosulfate biosynthetic process"/>
    <property type="evidence" value="ECO:0007669"/>
    <property type="project" value="TreeGrafter"/>
</dbReference>
<dbReference type="GO" id="GO:0004020">
    <property type="term" value="F:adenylylsulfate kinase activity"/>
    <property type="evidence" value="ECO:0007669"/>
    <property type="project" value="InterPro"/>
</dbReference>
<comment type="caution">
    <text evidence="19">The sequence shown here is derived from an EMBL/GenBank/DDBJ whole genome shotgun (WGS) entry which is preliminary data.</text>
</comment>
<dbReference type="HAMAP" id="MF_00065">
    <property type="entry name" value="Adenylyl_sulf_kinase"/>
    <property type="match status" value="1"/>
</dbReference>
<dbReference type="NCBIfam" id="TIGR00455">
    <property type="entry name" value="apsK"/>
    <property type="match status" value="1"/>
</dbReference>
<evidence type="ECO:0000259" key="16">
    <source>
        <dbReference type="Pfam" id="PF01583"/>
    </source>
</evidence>
<evidence type="ECO:0000256" key="6">
    <source>
        <dbReference type="ARBA" id="ARBA00022528"/>
    </source>
</evidence>
<evidence type="ECO:0000256" key="9">
    <source>
        <dbReference type="ARBA" id="ARBA00022695"/>
    </source>
</evidence>
<comment type="catalytic activity">
    <reaction evidence="15">
        <text>sulfate + ATP + H(+) = adenosine 5'-phosphosulfate + diphosphate</text>
        <dbReference type="Rhea" id="RHEA:18133"/>
        <dbReference type="ChEBI" id="CHEBI:15378"/>
        <dbReference type="ChEBI" id="CHEBI:16189"/>
        <dbReference type="ChEBI" id="CHEBI:30616"/>
        <dbReference type="ChEBI" id="CHEBI:33019"/>
        <dbReference type="ChEBI" id="CHEBI:58243"/>
        <dbReference type="EC" id="2.7.7.4"/>
    </reaction>
</comment>
<evidence type="ECO:0000256" key="5">
    <source>
        <dbReference type="ARBA" id="ARBA00009290"/>
    </source>
</evidence>
<evidence type="ECO:0000259" key="18">
    <source>
        <dbReference type="Pfam" id="PF14306"/>
    </source>
</evidence>
<keyword evidence="6" id="KW-0150">Chloroplast</keyword>
<evidence type="ECO:0000256" key="15">
    <source>
        <dbReference type="ARBA" id="ARBA00049370"/>
    </source>
</evidence>
<dbReference type="GO" id="GO:0004781">
    <property type="term" value="F:sulfate adenylyltransferase (ATP) activity"/>
    <property type="evidence" value="ECO:0007669"/>
    <property type="project" value="UniProtKB-EC"/>
</dbReference>
<comment type="subcellular location">
    <subcellularLocation>
        <location evidence="1">Plastid</location>
        <location evidence="1">Chloroplast</location>
    </subcellularLocation>
</comment>
<evidence type="ECO:0000256" key="10">
    <source>
        <dbReference type="ARBA" id="ARBA00022741"/>
    </source>
</evidence>
<dbReference type="CDD" id="cd02027">
    <property type="entry name" value="APSK"/>
    <property type="match status" value="1"/>
</dbReference>
<evidence type="ECO:0000256" key="1">
    <source>
        <dbReference type="ARBA" id="ARBA00004229"/>
    </source>
</evidence>
<dbReference type="AlphaFoldDB" id="A0A8J5R842"/>
<feature type="domain" description="ATP-sulfurylase PUA-like" evidence="18">
    <location>
        <begin position="222"/>
        <end position="379"/>
    </location>
</feature>
<evidence type="ECO:0000313" key="19">
    <source>
        <dbReference type="EMBL" id="KAG8033819.1"/>
    </source>
</evidence>
<feature type="domain" description="Sulphate adenylyltransferase catalytic" evidence="17">
    <location>
        <begin position="388"/>
        <end position="613"/>
    </location>
</feature>
<evidence type="ECO:0000256" key="14">
    <source>
        <dbReference type="ARBA" id="ARBA00037980"/>
    </source>
</evidence>
<accession>A0A8J5R842</accession>
<dbReference type="GO" id="GO:0005524">
    <property type="term" value="F:ATP binding"/>
    <property type="evidence" value="ECO:0007669"/>
    <property type="project" value="UniProtKB-KW"/>
</dbReference>
<dbReference type="Pfam" id="PF14306">
    <property type="entry name" value="PUA_2"/>
    <property type="match status" value="1"/>
</dbReference>
<dbReference type="EMBL" id="JAAOIC020000072">
    <property type="protein sequence ID" value="KAG8033819.1"/>
    <property type="molecule type" value="Genomic_DNA"/>
</dbReference>
<dbReference type="Proteomes" id="UP000729913">
    <property type="component" value="Unassembled WGS sequence"/>
</dbReference>
<evidence type="ECO:0000256" key="7">
    <source>
        <dbReference type="ARBA" id="ARBA00022640"/>
    </source>
</evidence>
<keyword evidence="7" id="KW-0934">Plastid</keyword>
<evidence type="ECO:0000313" key="20">
    <source>
        <dbReference type="Proteomes" id="UP000729913"/>
    </source>
</evidence>
<keyword evidence="10" id="KW-0547">Nucleotide-binding</keyword>